<evidence type="ECO:0000259" key="5">
    <source>
        <dbReference type="PROSITE" id="PS50041"/>
    </source>
</evidence>
<dbReference type="InterPro" id="IPR001304">
    <property type="entry name" value="C-type_lectin-like"/>
</dbReference>
<dbReference type="CDD" id="cd00041">
    <property type="entry name" value="CUB"/>
    <property type="match status" value="2"/>
</dbReference>
<dbReference type="KEGG" id="cel:CELE_F08H9.9"/>
<evidence type="ECO:0000256" key="1">
    <source>
        <dbReference type="ARBA" id="ARBA00023157"/>
    </source>
</evidence>
<sequence>MLAAVLTSILVFGSSVRNVSGDKSLCPDGWLLSNETSYCYLTSDRYMTFAEADGYCQSLGGSQAFMMNSYEFTFMKSYTQGMFAQPWLGVTRNLTNNKWYNNDGTTPYSSWWIAGEPSLNGDCVSFKSTDKQGIRATQCWSIQPVICKQMPALCPDPNKKYGGLHTRTGNITSPGYPVQYYNNLDCFYSITSPNNTYITLQLDPYLVENAIDYLTIYDGPNATYKSLGKATSSSKLTFESTSNSVSLVFHTDKTVTKKGWLLNWNAKAYTPNVNQSGNGGNFTSPNYPNDYDSYTEQMYYFSVADGFQVNVTIDDFLTENRFDVLEVYDNYTIPGVNMIANLTGDSIAPWNWLSQSSHVTMRFRTDGTNQKRGFHGYWTIQ</sequence>
<dbReference type="RefSeq" id="NP_506591.1">
    <property type="nucleotide sequence ID" value="NM_074190.3"/>
</dbReference>
<dbReference type="SMART" id="SM00042">
    <property type="entry name" value="CUB"/>
    <property type="match status" value="2"/>
</dbReference>
<dbReference type="CDD" id="cd00037">
    <property type="entry name" value="CLECT"/>
    <property type="match status" value="1"/>
</dbReference>
<dbReference type="GeneID" id="184218"/>
<dbReference type="PANTHER" id="PTHR46908:SF8">
    <property type="entry name" value="C-TYPE LECTIN DOMAIN-CONTAINING PROTEIN"/>
    <property type="match status" value="1"/>
</dbReference>
<dbReference type="Pfam" id="PF00059">
    <property type="entry name" value="Lectin_C"/>
    <property type="match status" value="1"/>
</dbReference>
<feature type="domain" description="CUB" evidence="4">
    <location>
        <begin position="154"/>
        <end position="267"/>
    </location>
</feature>
<dbReference type="PROSITE" id="PS01180">
    <property type="entry name" value="CUB"/>
    <property type="match status" value="2"/>
</dbReference>
<protein>
    <submittedName>
        <fullName evidence="6">C-type LECtin</fullName>
    </submittedName>
</protein>
<evidence type="ECO:0000313" key="8">
    <source>
        <dbReference type="WormBase" id="F08H9.9"/>
    </source>
</evidence>
<dbReference type="InterPro" id="IPR052129">
    <property type="entry name" value="Spermadhesin-Link_domain"/>
</dbReference>
<dbReference type="Gene3D" id="2.60.120.290">
    <property type="entry name" value="Spermadhesin, CUB domain"/>
    <property type="match status" value="2"/>
</dbReference>
<evidence type="ECO:0000256" key="2">
    <source>
        <dbReference type="PROSITE-ProRule" id="PRU00059"/>
    </source>
</evidence>
<dbReference type="InterPro" id="IPR016186">
    <property type="entry name" value="C-type_lectin-like/link_sf"/>
</dbReference>
<dbReference type="WormBase" id="F08H9.9">
    <property type="protein sequence ID" value="CE19781"/>
    <property type="gene ID" value="WBGene00008597"/>
    <property type="gene designation" value="clec-55"/>
</dbReference>
<dbReference type="PaxDb" id="6239-F08H9.9"/>
<dbReference type="PeptideAtlas" id="G5EDN7"/>
<reference evidence="6 7" key="1">
    <citation type="journal article" date="1998" name="Science">
        <title>Genome sequence of the nematode C. elegans: a platform for investigating biology.</title>
        <authorList>
            <consortium name="The C. elegans sequencing consortium"/>
            <person name="Sulson J.E."/>
            <person name="Waterston R."/>
        </authorList>
    </citation>
    <scope>NUCLEOTIDE SEQUENCE [LARGE SCALE GENOMIC DNA]</scope>
    <source>
        <strain evidence="6 7">Bristol N2</strain>
    </source>
</reference>
<feature type="domain" description="CUB" evidence="4">
    <location>
        <begin position="269"/>
        <end position="381"/>
    </location>
</feature>
<dbReference type="SMART" id="SM00034">
    <property type="entry name" value="CLECT"/>
    <property type="match status" value="1"/>
</dbReference>
<dbReference type="HOGENOM" id="CLU_038088_0_0_1"/>
<dbReference type="SMR" id="G5EDN7"/>
<evidence type="ECO:0000313" key="7">
    <source>
        <dbReference type="Proteomes" id="UP000001940"/>
    </source>
</evidence>
<dbReference type="EMBL" id="BX284605">
    <property type="protein sequence ID" value="CAB01152.1"/>
    <property type="molecule type" value="Genomic_DNA"/>
</dbReference>
<dbReference type="Gene3D" id="3.10.100.10">
    <property type="entry name" value="Mannose-Binding Protein A, subunit A"/>
    <property type="match status" value="1"/>
</dbReference>
<organism evidence="6 7">
    <name type="scientific">Caenorhabditis elegans</name>
    <dbReference type="NCBI Taxonomy" id="6239"/>
    <lineage>
        <taxon>Eukaryota</taxon>
        <taxon>Metazoa</taxon>
        <taxon>Ecdysozoa</taxon>
        <taxon>Nematoda</taxon>
        <taxon>Chromadorea</taxon>
        <taxon>Rhabditida</taxon>
        <taxon>Rhabditina</taxon>
        <taxon>Rhabditomorpha</taxon>
        <taxon>Rhabditoidea</taxon>
        <taxon>Rhabditidae</taxon>
        <taxon>Peloderinae</taxon>
        <taxon>Caenorhabditis</taxon>
    </lineage>
</organism>
<dbReference type="InterPro" id="IPR000859">
    <property type="entry name" value="CUB_dom"/>
</dbReference>
<keyword evidence="7" id="KW-1185">Reference proteome</keyword>
<dbReference type="PIR" id="T20622">
    <property type="entry name" value="T20622"/>
</dbReference>
<dbReference type="AlphaFoldDB" id="G5EDN7"/>
<evidence type="ECO:0000313" key="6">
    <source>
        <dbReference type="EMBL" id="CAB01152.1"/>
    </source>
</evidence>
<proteinExistence type="predicted"/>
<gene>
    <name evidence="6 8" type="primary">clec-55</name>
    <name evidence="6" type="ORF">CELE_F08H9.9</name>
    <name evidence="8" type="ORF">F08H9.9</name>
</gene>
<dbReference type="PROSITE" id="PS50041">
    <property type="entry name" value="C_TYPE_LECTIN_2"/>
    <property type="match status" value="1"/>
</dbReference>
<keyword evidence="3" id="KW-0732">Signal</keyword>
<dbReference type="SUPFAM" id="SSF49854">
    <property type="entry name" value="Spermadhesin, CUB domain"/>
    <property type="match status" value="2"/>
</dbReference>
<accession>G5EDN7</accession>
<dbReference type="PhylomeDB" id="G5EDN7"/>
<dbReference type="InterPro" id="IPR016187">
    <property type="entry name" value="CTDL_fold"/>
</dbReference>
<dbReference type="PANTHER" id="PTHR46908">
    <property type="entry name" value="CUBILIN-LIKE PROTEIN"/>
    <property type="match status" value="1"/>
</dbReference>
<feature type="chain" id="PRO_5003475950" evidence="3">
    <location>
        <begin position="22"/>
        <end position="381"/>
    </location>
</feature>
<feature type="domain" description="C-type lectin" evidence="5">
    <location>
        <begin position="35"/>
        <end position="148"/>
    </location>
</feature>
<feature type="signal peptide" evidence="3">
    <location>
        <begin position="1"/>
        <end position="21"/>
    </location>
</feature>
<dbReference type="OrthoDB" id="5808499at2759"/>
<dbReference type="Proteomes" id="UP000001940">
    <property type="component" value="Chromosome V"/>
</dbReference>
<keyword evidence="1" id="KW-1015">Disulfide bond</keyword>
<dbReference type="InterPro" id="IPR035914">
    <property type="entry name" value="Sperma_CUB_dom_sf"/>
</dbReference>
<dbReference type="AGR" id="WB:WBGene00008597"/>
<evidence type="ECO:0000256" key="3">
    <source>
        <dbReference type="SAM" id="SignalP"/>
    </source>
</evidence>
<dbReference type="SUPFAM" id="SSF56436">
    <property type="entry name" value="C-type lectin-like"/>
    <property type="match status" value="1"/>
</dbReference>
<dbReference type="Pfam" id="PF00431">
    <property type="entry name" value="CUB"/>
    <property type="match status" value="2"/>
</dbReference>
<dbReference type="InParanoid" id="G5EDN7"/>
<dbReference type="eggNOG" id="KOG4297">
    <property type="taxonomic scope" value="Eukaryota"/>
</dbReference>
<name>G5EDN7_CAEEL</name>
<dbReference type="Bgee" id="WBGene00008597">
    <property type="expression patterns" value="Expressed in adult organism and 1 other cell type or tissue"/>
</dbReference>
<dbReference type="FunCoup" id="G5EDN7">
    <property type="interactions" value="8"/>
</dbReference>
<comment type="caution">
    <text evidence="2">Lacks conserved residue(s) required for the propagation of feature annotation.</text>
</comment>
<dbReference type="CTD" id="184218"/>
<evidence type="ECO:0000259" key="4">
    <source>
        <dbReference type="PROSITE" id="PS01180"/>
    </source>
</evidence>